<dbReference type="Gene3D" id="3.40.50.150">
    <property type="entry name" value="Vaccinia Virus protein VP39"/>
    <property type="match status" value="1"/>
</dbReference>
<dbReference type="GO" id="GO:0030488">
    <property type="term" value="P:tRNA methylation"/>
    <property type="evidence" value="ECO:0007669"/>
    <property type="project" value="TreeGrafter"/>
</dbReference>
<evidence type="ECO:0000256" key="2">
    <source>
        <dbReference type="ARBA" id="ARBA00022603"/>
    </source>
</evidence>
<dbReference type="EMBL" id="JARAOO010000013">
    <property type="protein sequence ID" value="KAJ7946286.1"/>
    <property type="molecule type" value="Genomic_DNA"/>
</dbReference>
<dbReference type="PROSITE" id="PS51684">
    <property type="entry name" value="SAM_MT_TRM5_TYW2"/>
    <property type="match status" value="1"/>
</dbReference>
<keyword evidence="3" id="KW-0808">Transferase</keyword>
<dbReference type="InterPro" id="IPR003827">
    <property type="entry name" value="tRNA_yW-synthesising"/>
</dbReference>
<dbReference type="InterPro" id="IPR029063">
    <property type="entry name" value="SAM-dependent_MTases_sf"/>
</dbReference>
<dbReference type="CDD" id="cd02440">
    <property type="entry name" value="AdoMet_MTases"/>
    <property type="match status" value="1"/>
</dbReference>
<comment type="caution">
    <text evidence="9">The sequence shown here is derived from an EMBL/GenBank/DDBJ whole genome shotgun (WGS) entry which is preliminary data.</text>
</comment>
<dbReference type="Gene3D" id="2.120.10.80">
    <property type="entry name" value="Kelch-type beta propeller"/>
    <property type="match status" value="2"/>
</dbReference>
<dbReference type="SUPFAM" id="SSF53335">
    <property type="entry name" value="S-adenosyl-L-methionine-dependent methyltransferases"/>
    <property type="match status" value="1"/>
</dbReference>
<dbReference type="GO" id="GO:0031591">
    <property type="term" value="P:wybutosine biosynthetic process"/>
    <property type="evidence" value="ECO:0007669"/>
    <property type="project" value="TreeGrafter"/>
</dbReference>
<dbReference type="InterPro" id="IPR015915">
    <property type="entry name" value="Kelch-typ_b-propeller"/>
</dbReference>
<dbReference type="Gene3D" id="3.30.1960.10">
    <property type="entry name" value="tRNA wybutosine-synthesizing-like"/>
    <property type="match status" value="1"/>
</dbReference>
<dbReference type="SUPFAM" id="SSF117281">
    <property type="entry name" value="Kelch motif"/>
    <property type="match status" value="1"/>
</dbReference>
<evidence type="ECO:0000256" key="3">
    <source>
        <dbReference type="ARBA" id="ARBA00022679"/>
    </source>
</evidence>
<dbReference type="Pfam" id="PF24681">
    <property type="entry name" value="Kelch_KLHDC2_KLHL20_DRC7"/>
    <property type="match status" value="1"/>
</dbReference>
<dbReference type="InterPro" id="IPR036602">
    <property type="entry name" value="tRNA_yW-synthesising-like_sf"/>
</dbReference>
<evidence type="ECO:0000256" key="5">
    <source>
        <dbReference type="ARBA" id="ARBA00022694"/>
    </source>
</evidence>
<evidence type="ECO:0000256" key="1">
    <source>
        <dbReference type="ARBA" id="ARBA00004797"/>
    </source>
</evidence>
<dbReference type="GO" id="GO:0005737">
    <property type="term" value="C:cytoplasm"/>
    <property type="evidence" value="ECO:0007669"/>
    <property type="project" value="TreeGrafter"/>
</dbReference>
<dbReference type="InterPro" id="IPR030382">
    <property type="entry name" value="MeTrfase_TRM5/TYW2"/>
</dbReference>
<dbReference type="SUPFAM" id="SSF111278">
    <property type="entry name" value="SSo0622-like"/>
    <property type="match status" value="1"/>
</dbReference>
<accession>A0AAD7P8Q3</accession>
<feature type="domain" description="SAM-dependent methyltransferase TRM5/TYW2-type" evidence="8">
    <location>
        <begin position="800"/>
        <end position="1059"/>
    </location>
</feature>
<dbReference type="Pfam" id="PF25133">
    <property type="entry name" value="TYW2_N_2"/>
    <property type="match status" value="1"/>
</dbReference>
<dbReference type="FunFam" id="3.40.50.150:FF:000131">
    <property type="entry name" value="tRNA wybutosine-synthesizing protein 2/3/4"/>
    <property type="match status" value="1"/>
</dbReference>
<proteinExistence type="predicted"/>
<evidence type="ECO:0000313" key="10">
    <source>
        <dbReference type="Proteomes" id="UP001163823"/>
    </source>
</evidence>
<comment type="pathway">
    <text evidence="1">tRNA modification; wybutosine-tRNA(Phe) biosynthesis.</text>
</comment>
<sequence>MEFEKRKAATLAALRSTEADKSPKGTLDTPIIPLLDAINKHSSYFTTSSCSGRISILSQPVLIPTIGTSKPKKKARGGTWLFITHDPADTDSVLSILFPSETSEHVLPSDPSELVFRFEPLIVAVECKDLSSAQSLVSTAISCGFRESGITNANKRVIIAIRCSIRLEAPLGNTQKIMVSPEYVRYLVEVANEKMEANRKRTEGFLRALLCNGFVGFMAVDNRDQMTNASSNCDNGALCKKGLAHDDALFEDNEDNYLLEKRDEKAPSGLAGVFRCSLSIVQMTIVGESVEKLFLWGHSACTLDNTEQNKVLVFGGFGGIGRHARRNDSLLLDPYSGTVKTVNTVGCPSPRLGHTSSLVGDCMFVIGGRTDPVTILGDVWILDTAKNCWKLLECTGSVFPPRHRHAAAVVSSDIYVFGGLSNDTISSSLHVFDTIKSQWKELPVCGEWPCARHSHAMVAHGSQVFLFGGYNGEKALGDLYSFDVVTCQWKKEKAAGRNPHARFSHSMFVYKNYLAVIGGCHIRQQFEELALLDLRTRLWKHATLNSVCKHLFVRSAVSVVGDDLVIIGGGAACYAFGTKFSEPVKLNLLPLTSLDDILVPSQNRRKYMIHQNDGMMGKKVEVIPAPIIEHPRSEAGGLHIEGELQGVNDESMVAASHWVLQLERRYAKLGKDILKKFEWLDMGRKVYSEEGGKHICFPVTGKFCAVFHERQHHSGDASVRQNELHYFKTFTGDGLQLNELCCSKVLNILCNSGAIVLADEVVEVRKAAKSPLKVMTEVVTSLIYHKGLPEQILKELPTRWDRLSDIVILPATSFKDPAWDPIVEELWPIIAKSLNTSRLARQGRVASTGTRDSTLQILVGENGWVDHRENGILYSFDATKCMFSWGNLSEKLRMASLDCKDEVIVDLFAGIGYFVLPFLVRAKAKLVYACEWNPHAIEALQRNLLANSVSDRCVILEGDNRVAAPQGLADRVCLGLLPSSECSWVTAVRALRKEGGILHVHGNAKDSEECQWTEHVLKSIHEIARSEGHCWDVSIEHVEKVKWYAPHIRHLVADVRCRQSIANEP</sequence>
<evidence type="ECO:0000256" key="4">
    <source>
        <dbReference type="ARBA" id="ARBA00022691"/>
    </source>
</evidence>
<name>A0AAD7P8Q3_QUISA</name>
<dbReference type="KEGG" id="qsa:O6P43_031242"/>
<reference evidence="9" key="1">
    <citation type="journal article" date="2023" name="Science">
        <title>Elucidation of the pathway for biosynthesis of saponin adjuvants from the soapbark tree.</title>
        <authorList>
            <person name="Reed J."/>
            <person name="Orme A."/>
            <person name="El-Demerdash A."/>
            <person name="Owen C."/>
            <person name="Martin L.B.B."/>
            <person name="Misra R.C."/>
            <person name="Kikuchi S."/>
            <person name="Rejzek M."/>
            <person name="Martin A.C."/>
            <person name="Harkess A."/>
            <person name="Leebens-Mack J."/>
            <person name="Louveau T."/>
            <person name="Stephenson M.J."/>
            <person name="Osbourn A."/>
        </authorList>
    </citation>
    <scope>NUCLEOTIDE SEQUENCE</scope>
    <source>
        <strain evidence="9">S10</strain>
    </source>
</reference>
<keyword evidence="2" id="KW-0489">Methyltransferase</keyword>
<dbReference type="InterPro" id="IPR056743">
    <property type="entry name" value="TRM5-TYW2-like_MTfase"/>
</dbReference>
<dbReference type="Gene3D" id="3.30.300.110">
    <property type="entry name" value="Met-10+ protein-like domains"/>
    <property type="match status" value="1"/>
</dbReference>
<comment type="catalytic activity">
    <reaction evidence="7">
        <text>4-demethylwyosine(37) in tRNA(Phe) + S-adenosyl-L-methionine = 4-demethyl-7-[(3S)-3-amino-3-carboxypropyl]wyosine(37) in tRNA(Phe) + S-methyl-5'-thioadenosine + H(+)</text>
        <dbReference type="Rhea" id="RHEA:36355"/>
        <dbReference type="Rhea" id="RHEA-COMP:10164"/>
        <dbReference type="Rhea" id="RHEA-COMP:10378"/>
        <dbReference type="ChEBI" id="CHEBI:15378"/>
        <dbReference type="ChEBI" id="CHEBI:17509"/>
        <dbReference type="ChEBI" id="CHEBI:59789"/>
        <dbReference type="ChEBI" id="CHEBI:64315"/>
        <dbReference type="ChEBI" id="CHEBI:73550"/>
        <dbReference type="EC" id="2.5.1.114"/>
    </reaction>
</comment>
<dbReference type="GO" id="GO:0008175">
    <property type="term" value="F:tRNA methyltransferase activity"/>
    <property type="evidence" value="ECO:0007669"/>
    <property type="project" value="TreeGrafter"/>
</dbReference>
<comment type="catalytic activity">
    <reaction evidence="6">
        <text>4-demethyl-7-[(3S)-3-amino-3-carboxypropyl]wyosine(37) in tRNA(Phe) + S-adenosyl-L-methionine = 7-[(3S)-3-amino-3-carboxypropyl]wyosine(37) in tRNA(Phe) + S-adenosyl-L-homocysteine + H(+)</text>
        <dbReference type="Rhea" id="RHEA:36635"/>
        <dbReference type="Rhea" id="RHEA-COMP:10378"/>
        <dbReference type="Rhea" id="RHEA-COMP:10379"/>
        <dbReference type="ChEBI" id="CHEBI:15378"/>
        <dbReference type="ChEBI" id="CHEBI:57856"/>
        <dbReference type="ChEBI" id="CHEBI:59789"/>
        <dbReference type="ChEBI" id="CHEBI:73543"/>
        <dbReference type="ChEBI" id="CHEBI:73550"/>
        <dbReference type="EC" id="2.1.1.282"/>
    </reaction>
</comment>
<evidence type="ECO:0000259" key="8">
    <source>
        <dbReference type="PROSITE" id="PS51684"/>
    </source>
</evidence>
<evidence type="ECO:0000256" key="6">
    <source>
        <dbReference type="ARBA" id="ARBA00049202"/>
    </source>
</evidence>
<dbReference type="Proteomes" id="UP001163823">
    <property type="component" value="Chromosome 13"/>
</dbReference>
<dbReference type="Pfam" id="PF02676">
    <property type="entry name" value="TYW3"/>
    <property type="match status" value="1"/>
</dbReference>
<dbReference type="AlphaFoldDB" id="A0AAD7P8Q3"/>
<organism evidence="9 10">
    <name type="scientific">Quillaja saponaria</name>
    <name type="common">Soap bark tree</name>
    <dbReference type="NCBI Taxonomy" id="32244"/>
    <lineage>
        <taxon>Eukaryota</taxon>
        <taxon>Viridiplantae</taxon>
        <taxon>Streptophyta</taxon>
        <taxon>Embryophyta</taxon>
        <taxon>Tracheophyta</taxon>
        <taxon>Spermatophyta</taxon>
        <taxon>Magnoliopsida</taxon>
        <taxon>eudicotyledons</taxon>
        <taxon>Gunneridae</taxon>
        <taxon>Pentapetalae</taxon>
        <taxon>rosids</taxon>
        <taxon>fabids</taxon>
        <taxon>Fabales</taxon>
        <taxon>Quillajaceae</taxon>
        <taxon>Quillaja</taxon>
    </lineage>
</organism>
<keyword evidence="10" id="KW-1185">Reference proteome</keyword>
<protein>
    <submittedName>
        <fullName evidence="9">tRNA wybutosine-synthesizing protein 2/3/4</fullName>
    </submittedName>
</protein>
<evidence type="ECO:0000256" key="7">
    <source>
        <dbReference type="ARBA" id="ARBA00049400"/>
    </source>
</evidence>
<dbReference type="PANTHER" id="PTHR23245:SF25">
    <property type="entry name" value="TRNA WYBUTOSINE-SYNTHESIZING PROTEIN 2 HOMOLOG"/>
    <property type="match status" value="1"/>
</dbReference>
<keyword evidence="4" id="KW-0949">S-adenosyl-L-methionine</keyword>
<dbReference type="PANTHER" id="PTHR23245">
    <property type="entry name" value="TRNA METHYLTRANSFERASE"/>
    <property type="match status" value="1"/>
</dbReference>
<dbReference type="InterPro" id="IPR056744">
    <property type="entry name" value="TRM5/TYW2-like_N"/>
</dbReference>
<dbReference type="FunFam" id="2.120.10.80:FF:000128">
    <property type="entry name" value="tRNA wybutosine-synthesizing protein 2/3/4"/>
    <property type="match status" value="1"/>
</dbReference>
<dbReference type="FunFam" id="3.30.1960.10:FF:000002">
    <property type="entry name" value="tRNA wybutosine-synthesizing protein 2/3/4"/>
    <property type="match status" value="1"/>
</dbReference>
<keyword evidence="5" id="KW-0819">tRNA processing</keyword>
<evidence type="ECO:0000313" key="9">
    <source>
        <dbReference type="EMBL" id="KAJ7946286.1"/>
    </source>
</evidence>
<dbReference type="GO" id="GO:0102522">
    <property type="term" value="F:tRNA 4-demethylwyosine alpha-amino-alpha-carboxypropyltransferase activity"/>
    <property type="evidence" value="ECO:0007669"/>
    <property type="project" value="UniProtKB-EC"/>
</dbReference>
<dbReference type="Pfam" id="PF02475">
    <property type="entry name" value="TRM5-TYW2_MTfase"/>
    <property type="match status" value="1"/>
</dbReference>
<gene>
    <name evidence="9" type="ORF">O6P43_031242</name>
</gene>